<evidence type="ECO:0000313" key="4">
    <source>
        <dbReference type="Proteomes" id="UP001285441"/>
    </source>
</evidence>
<proteinExistence type="predicted"/>
<feature type="transmembrane region" description="Helical" evidence="2">
    <location>
        <begin position="125"/>
        <end position="146"/>
    </location>
</feature>
<dbReference type="AlphaFoldDB" id="A0AAE0U7I0"/>
<keyword evidence="2" id="KW-0812">Transmembrane</keyword>
<evidence type="ECO:0008006" key="5">
    <source>
        <dbReference type="Google" id="ProtNLM"/>
    </source>
</evidence>
<evidence type="ECO:0000313" key="3">
    <source>
        <dbReference type="EMBL" id="KAK3393445.1"/>
    </source>
</evidence>
<reference evidence="3" key="2">
    <citation type="submission" date="2023-06" db="EMBL/GenBank/DDBJ databases">
        <authorList>
            <consortium name="Lawrence Berkeley National Laboratory"/>
            <person name="Haridas S."/>
            <person name="Hensen N."/>
            <person name="Bonometti L."/>
            <person name="Westerberg I."/>
            <person name="Brannstrom I.O."/>
            <person name="Guillou S."/>
            <person name="Cros-Aarteil S."/>
            <person name="Calhoun S."/>
            <person name="Kuo A."/>
            <person name="Mondo S."/>
            <person name="Pangilinan J."/>
            <person name="Riley R."/>
            <person name="LaButti K."/>
            <person name="Andreopoulos B."/>
            <person name="Lipzen A."/>
            <person name="Chen C."/>
            <person name="Yanf M."/>
            <person name="Daum C."/>
            <person name="Ng V."/>
            <person name="Clum A."/>
            <person name="Steindorff A."/>
            <person name="Ohm R."/>
            <person name="Martin F."/>
            <person name="Silar P."/>
            <person name="Natvig D."/>
            <person name="Lalanne C."/>
            <person name="Gautier V."/>
            <person name="Ament-velasquez S.L."/>
            <person name="Kruys A."/>
            <person name="Hutchinson M.I."/>
            <person name="Powell A.J."/>
            <person name="Barry K."/>
            <person name="Miller A.N."/>
            <person name="Grigoriev I.V."/>
            <person name="Debuchy R."/>
            <person name="Gladieux P."/>
            <person name="Thoren M.H."/>
            <person name="Johannesson H."/>
        </authorList>
    </citation>
    <scope>NUCLEOTIDE SEQUENCE</scope>
    <source>
        <strain evidence="3">CBS 232.78</strain>
    </source>
</reference>
<organism evidence="3 4">
    <name type="scientific">Podospora didyma</name>
    <dbReference type="NCBI Taxonomy" id="330526"/>
    <lineage>
        <taxon>Eukaryota</taxon>
        <taxon>Fungi</taxon>
        <taxon>Dikarya</taxon>
        <taxon>Ascomycota</taxon>
        <taxon>Pezizomycotina</taxon>
        <taxon>Sordariomycetes</taxon>
        <taxon>Sordariomycetidae</taxon>
        <taxon>Sordariales</taxon>
        <taxon>Podosporaceae</taxon>
        <taxon>Podospora</taxon>
    </lineage>
</organism>
<accession>A0AAE0U7I0</accession>
<gene>
    <name evidence="3" type="ORF">B0H63DRAFT_17901</name>
</gene>
<name>A0AAE0U7I0_9PEZI</name>
<reference evidence="3" key="1">
    <citation type="journal article" date="2023" name="Mol. Phylogenet. Evol.">
        <title>Genome-scale phylogeny and comparative genomics of the fungal order Sordariales.</title>
        <authorList>
            <person name="Hensen N."/>
            <person name="Bonometti L."/>
            <person name="Westerberg I."/>
            <person name="Brannstrom I.O."/>
            <person name="Guillou S."/>
            <person name="Cros-Aarteil S."/>
            <person name="Calhoun S."/>
            <person name="Haridas S."/>
            <person name="Kuo A."/>
            <person name="Mondo S."/>
            <person name="Pangilinan J."/>
            <person name="Riley R."/>
            <person name="LaButti K."/>
            <person name="Andreopoulos B."/>
            <person name="Lipzen A."/>
            <person name="Chen C."/>
            <person name="Yan M."/>
            <person name="Daum C."/>
            <person name="Ng V."/>
            <person name="Clum A."/>
            <person name="Steindorff A."/>
            <person name="Ohm R.A."/>
            <person name="Martin F."/>
            <person name="Silar P."/>
            <person name="Natvig D.O."/>
            <person name="Lalanne C."/>
            <person name="Gautier V."/>
            <person name="Ament-Velasquez S.L."/>
            <person name="Kruys A."/>
            <person name="Hutchinson M.I."/>
            <person name="Powell A.J."/>
            <person name="Barry K."/>
            <person name="Miller A.N."/>
            <person name="Grigoriev I.V."/>
            <person name="Debuchy R."/>
            <person name="Gladieux P."/>
            <person name="Hiltunen Thoren M."/>
            <person name="Johannesson H."/>
        </authorList>
    </citation>
    <scope>NUCLEOTIDE SEQUENCE</scope>
    <source>
        <strain evidence="3">CBS 232.78</strain>
    </source>
</reference>
<feature type="region of interest" description="Disordered" evidence="1">
    <location>
        <begin position="90"/>
        <end position="109"/>
    </location>
</feature>
<keyword evidence="2" id="KW-0472">Membrane</keyword>
<evidence type="ECO:0000256" key="2">
    <source>
        <dbReference type="SAM" id="Phobius"/>
    </source>
</evidence>
<feature type="compositionally biased region" description="Low complexity" evidence="1">
    <location>
        <begin position="91"/>
        <end position="100"/>
    </location>
</feature>
<dbReference type="Proteomes" id="UP001285441">
    <property type="component" value="Unassembled WGS sequence"/>
</dbReference>
<keyword evidence="2" id="KW-1133">Transmembrane helix</keyword>
<dbReference type="EMBL" id="JAULSW010000001">
    <property type="protein sequence ID" value="KAK3393445.1"/>
    <property type="molecule type" value="Genomic_DNA"/>
</dbReference>
<sequence>METTLMPFAALPSCAVNCGPLYDANGACAPAGSNNGAAAIQSCFCANSKVSAFSAGVDGVCNAVCTAQADLSSIQGWFTSFCNNKAAAAPTTTSTTSSKGLTGGSTNGNTSGGGGGTWLSGHYQWVIFLVIMIVAIVGIWVGACVWRRRYQRRKDRQYALGANLARATESGRVVPNASQAGSIHVPGAGMFSPAPITEAGIYDVEKPKKGKKKWTVRERT</sequence>
<comment type="caution">
    <text evidence="3">The sequence shown here is derived from an EMBL/GenBank/DDBJ whole genome shotgun (WGS) entry which is preliminary data.</text>
</comment>
<protein>
    <recommendedName>
        <fullName evidence="5">Integral membrane protein</fullName>
    </recommendedName>
</protein>
<evidence type="ECO:0000256" key="1">
    <source>
        <dbReference type="SAM" id="MobiDB-lite"/>
    </source>
</evidence>
<keyword evidence="4" id="KW-1185">Reference proteome</keyword>